<keyword evidence="4" id="KW-1185">Reference proteome</keyword>
<feature type="domain" description="F-box" evidence="2">
    <location>
        <begin position="52"/>
        <end position="98"/>
    </location>
</feature>
<dbReference type="InterPro" id="IPR025886">
    <property type="entry name" value="PP2-like"/>
</dbReference>
<evidence type="ECO:0000313" key="4">
    <source>
        <dbReference type="Proteomes" id="UP001497512"/>
    </source>
</evidence>
<evidence type="ECO:0000256" key="1">
    <source>
        <dbReference type="SAM" id="MobiDB-lite"/>
    </source>
</evidence>
<dbReference type="Pfam" id="PF00646">
    <property type="entry name" value="F-box"/>
    <property type="match status" value="1"/>
</dbReference>
<sequence length="358" mass="40230">MENMLKSAEQMELQLQSENLEGVPSLEQTSVAAAGTSGTTEAAAPSSSKSTSTQLSDLPDICIAMMLACLNPIEVAKLACVCRSFYDASHSDLVWETFLPPSYHNLLALQPNPPPEFASKKEVFDHLCKPFVTSNRIQGYWLDRRTGGLSMSLSASGLVIVWSDNDRYWEWLEDRASMFPLVAELRNVCWFEARGEIECTLPPGAYTLSWRIRFLDTFGGWADEPAHFKFSKNNGTEMEFKCYIQQQLPPVQVPGYSSPTFRQVEGEWRELDAGEFVVERGEEMTLLQFCMLEITGGRWKRGLRLDGVLVRPTNTLAPSLPSSPATNATQLTRLLPRHLPHNRRFPMDLPGTFQLART</sequence>
<dbReference type="PANTHER" id="PTHR31960:SF2">
    <property type="entry name" value="F-BOX PROTEIN PP2-A15"/>
    <property type="match status" value="1"/>
</dbReference>
<accession>A0ABP0U475</accession>
<dbReference type="EMBL" id="OZ019911">
    <property type="protein sequence ID" value="CAK9212455.1"/>
    <property type="molecule type" value="Genomic_DNA"/>
</dbReference>
<gene>
    <name evidence="3" type="ORF">CSSPTR1EN2_LOCUS11245</name>
</gene>
<feature type="region of interest" description="Disordered" evidence="1">
    <location>
        <begin position="32"/>
        <end position="54"/>
    </location>
</feature>
<name>A0ABP0U475_9BRYO</name>
<evidence type="ECO:0000259" key="2">
    <source>
        <dbReference type="PROSITE" id="PS50181"/>
    </source>
</evidence>
<dbReference type="InterPro" id="IPR001810">
    <property type="entry name" value="F-box_dom"/>
</dbReference>
<reference evidence="3" key="1">
    <citation type="submission" date="2024-02" db="EMBL/GenBank/DDBJ databases">
        <authorList>
            <consortium name="ELIXIR-Norway"/>
            <consortium name="Elixir Norway"/>
        </authorList>
    </citation>
    <scope>NUCLEOTIDE SEQUENCE</scope>
</reference>
<proteinExistence type="predicted"/>
<dbReference type="Gene3D" id="1.20.1280.50">
    <property type="match status" value="1"/>
</dbReference>
<dbReference type="PANTHER" id="PTHR31960">
    <property type="entry name" value="F-BOX PROTEIN PP2-A15"/>
    <property type="match status" value="1"/>
</dbReference>
<dbReference type="CDD" id="cd22162">
    <property type="entry name" value="F-box_AtSKIP3-like"/>
    <property type="match status" value="1"/>
</dbReference>
<dbReference type="SUPFAM" id="SSF81383">
    <property type="entry name" value="F-box domain"/>
    <property type="match status" value="1"/>
</dbReference>
<dbReference type="SMART" id="SM00256">
    <property type="entry name" value="FBOX"/>
    <property type="match status" value="1"/>
</dbReference>
<protein>
    <recommendedName>
        <fullName evidence="2">F-box domain-containing protein</fullName>
    </recommendedName>
</protein>
<dbReference type="Pfam" id="PF14299">
    <property type="entry name" value="PP2"/>
    <property type="match status" value="1"/>
</dbReference>
<evidence type="ECO:0000313" key="3">
    <source>
        <dbReference type="EMBL" id="CAK9212455.1"/>
    </source>
</evidence>
<dbReference type="PROSITE" id="PS50181">
    <property type="entry name" value="FBOX"/>
    <property type="match status" value="1"/>
</dbReference>
<dbReference type="Proteomes" id="UP001497512">
    <property type="component" value="Chromosome 19"/>
</dbReference>
<dbReference type="InterPro" id="IPR036047">
    <property type="entry name" value="F-box-like_dom_sf"/>
</dbReference>
<organism evidence="3 4">
    <name type="scientific">Sphagnum troendelagicum</name>
    <dbReference type="NCBI Taxonomy" id="128251"/>
    <lineage>
        <taxon>Eukaryota</taxon>
        <taxon>Viridiplantae</taxon>
        <taxon>Streptophyta</taxon>
        <taxon>Embryophyta</taxon>
        <taxon>Bryophyta</taxon>
        <taxon>Sphagnophytina</taxon>
        <taxon>Sphagnopsida</taxon>
        <taxon>Sphagnales</taxon>
        <taxon>Sphagnaceae</taxon>
        <taxon>Sphagnum</taxon>
    </lineage>
</organism>